<evidence type="ECO:0000256" key="1">
    <source>
        <dbReference type="SAM" id="Coils"/>
    </source>
</evidence>
<name>K1UKH7_9ZZZZ</name>
<sequence length="220" mass="25362">MEKRGIQTNIGNLNREIRAANRLMKSIRQLIQNLKGWITELGEKRKELLAQKAAEEATLLPNLLMKYMEIRKEERKDWTRAGQNRGTSQDLKAVSEALSYLRQKGLSTVEDLEAFLESSGKSAADYRNQMKPKEARSKVIDGILASRTDCKECKPVYEKYQKIFFKKTKEKFKQEHPEVARYAKAAAYLAKHPDDKDSTQKELQEEQETLLEEIAALKTP</sequence>
<evidence type="ECO:0000313" key="2">
    <source>
        <dbReference type="EMBL" id="EKC78610.1"/>
    </source>
</evidence>
<dbReference type="AlphaFoldDB" id="K1UKH7"/>
<proteinExistence type="predicted"/>
<comment type="caution">
    <text evidence="2">The sequence shown here is derived from an EMBL/GenBank/DDBJ whole genome shotgun (WGS) entry which is preliminary data.</text>
</comment>
<dbReference type="EMBL" id="AJWY01002194">
    <property type="protein sequence ID" value="EKC78610.1"/>
    <property type="molecule type" value="Genomic_DNA"/>
</dbReference>
<reference evidence="2" key="1">
    <citation type="journal article" date="2013" name="Environ. Microbiol.">
        <title>Microbiota from the distal guts of lean and obese adolescents exhibit partial functional redundancy besides clear differences in community structure.</title>
        <authorList>
            <person name="Ferrer M."/>
            <person name="Ruiz A."/>
            <person name="Lanza F."/>
            <person name="Haange S.B."/>
            <person name="Oberbach A."/>
            <person name="Till H."/>
            <person name="Bargiela R."/>
            <person name="Campoy C."/>
            <person name="Segura M.T."/>
            <person name="Richter M."/>
            <person name="von Bergen M."/>
            <person name="Seifert J."/>
            <person name="Suarez A."/>
        </authorList>
    </citation>
    <scope>NUCLEOTIDE SEQUENCE</scope>
</reference>
<feature type="coiled-coil region" evidence="1">
    <location>
        <begin position="10"/>
        <end position="58"/>
    </location>
</feature>
<dbReference type="InterPro" id="IPR027304">
    <property type="entry name" value="Trigger_fact/SurA_dom_sf"/>
</dbReference>
<protein>
    <submittedName>
        <fullName evidence="2">Uncharacterized protein</fullName>
    </submittedName>
</protein>
<gene>
    <name evidence="2" type="ORF">LEA_03305</name>
</gene>
<feature type="non-terminal residue" evidence="2">
    <location>
        <position position="220"/>
    </location>
</feature>
<organism evidence="2">
    <name type="scientific">human gut metagenome</name>
    <dbReference type="NCBI Taxonomy" id="408170"/>
    <lineage>
        <taxon>unclassified sequences</taxon>
        <taxon>metagenomes</taxon>
        <taxon>organismal metagenomes</taxon>
    </lineage>
</organism>
<keyword evidence="1" id="KW-0175">Coiled coil</keyword>
<accession>K1UKH7</accession>
<dbReference type="SUPFAM" id="SSF109998">
    <property type="entry name" value="Triger factor/SurA peptide-binding domain-like"/>
    <property type="match status" value="1"/>
</dbReference>